<evidence type="ECO:0000259" key="2">
    <source>
        <dbReference type="Pfam" id="PF21531"/>
    </source>
</evidence>
<dbReference type="InterPro" id="IPR041098">
    <property type="entry name" value="Rv2175c_C"/>
</dbReference>
<dbReference type="InterPro" id="IPR048576">
    <property type="entry name" value="Rv2175c_wHTH"/>
</dbReference>
<feature type="domain" description="DNA-binding protein Rv2175c wHTH" evidence="2">
    <location>
        <begin position="5"/>
        <end position="50"/>
    </location>
</feature>
<keyword evidence="3" id="KW-0238">DNA-binding</keyword>
<dbReference type="AlphaFoldDB" id="A0AB39BCD9"/>
<evidence type="ECO:0000313" key="3">
    <source>
        <dbReference type="EMBL" id="XDI03933.1"/>
    </source>
</evidence>
<name>A0AB39BCD9_9MICO</name>
<dbReference type="Pfam" id="PF21531">
    <property type="entry name" value="Rv2175c_wHTH"/>
    <property type="match status" value="1"/>
</dbReference>
<organism evidence="3">
    <name type="scientific">Herbiconiux sp. A18JL235</name>
    <dbReference type="NCBI Taxonomy" id="3152363"/>
    <lineage>
        <taxon>Bacteria</taxon>
        <taxon>Bacillati</taxon>
        <taxon>Actinomycetota</taxon>
        <taxon>Actinomycetes</taxon>
        <taxon>Micrococcales</taxon>
        <taxon>Microbacteriaceae</taxon>
        <taxon>Herbiconiux</taxon>
    </lineage>
</organism>
<dbReference type="Pfam" id="PF18367">
    <property type="entry name" value="Rv2175c_C"/>
    <property type="match status" value="1"/>
</dbReference>
<dbReference type="EMBL" id="CP162511">
    <property type="protein sequence ID" value="XDI03933.1"/>
    <property type="molecule type" value="Genomic_DNA"/>
</dbReference>
<protein>
    <submittedName>
        <fullName evidence="3">Rv2175c family DNA-binding protein</fullName>
    </submittedName>
</protein>
<reference evidence="3" key="1">
    <citation type="submission" date="2024-05" db="EMBL/GenBank/DDBJ databases">
        <title>Herbiconiux sp. A18JL235.</title>
        <authorList>
            <person name="Zhang G."/>
        </authorList>
    </citation>
    <scope>NUCLEOTIDE SEQUENCE</scope>
    <source>
        <strain evidence="3">A18JL235</strain>
    </source>
</reference>
<proteinExistence type="predicted"/>
<evidence type="ECO:0000259" key="1">
    <source>
        <dbReference type="Pfam" id="PF18367"/>
    </source>
</evidence>
<sequence>MTDLPATEWLTIPDLVEVLGLTQSKVRRVIEERSLVAVRRDGVLKVPASFVKDGEPLKELRGTVILLADNHFSDEEIVEWLLEQNETLDAAPIDALRSGRKTEVRRVAQALAF</sequence>
<dbReference type="RefSeq" id="WP_368496351.1">
    <property type="nucleotide sequence ID" value="NZ_CP162511.1"/>
</dbReference>
<feature type="domain" description="Rv2175c C-terminal" evidence="1">
    <location>
        <begin position="58"/>
        <end position="112"/>
    </location>
</feature>
<dbReference type="GO" id="GO:0003677">
    <property type="term" value="F:DNA binding"/>
    <property type="evidence" value="ECO:0007669"/>
    <property type="project" value="UniProtKB-KW"/>
</dbReference>
<gene>
    <name evidence="3" type="ORF">ABFY20_11280</name>
</gene>
<accession>A0AB39BCD9</accession>